<feature type="region of interest" description="Disordered" evidence="1">
    <location>
        <begin position="1"/>
        <end position="44"/>
    </location>
</feature>
<dbReference type="Proteomes" id="UP000054270">
    <property type="component" value="Unassembled WGS sequence"/>
</dbReference>
<proteinExistence type="predicted"/>
<evidence type="ECO:0000313" key="3">
    <source>
        <dbReference type="Proteomes" id="UP000054270"/>
    </source>
</evidence>
<protein>
    <submittedName>
        <fullName evidence="2">Uncharacterized protein</fullName>
    </submittedName>
</protein>
<gene>
    <name evidence="2" type="ORF">HYPSUDRAFT_966930</name>
</gene>
<organism evidence="2 3">
    <name type="scientific">Hypholoma sublateritium (strain FD-334 SS-4)</name>
    <dbReference type="NCBI Taxonomy" id="945553"/>
    <lineage>
        <taxon>Eukaryota</taxon>
        <taxon>Fungi</taxon>
        <taxon>Dikarya</taxon>
        <taxon>Basidiomycota</taxon>
        <taxon>Agaricomycotina</taxon>
        <taxon>Agaricomycetes</taxon>
        <taxon>Agaricomycetidae</taxon>
        <taxon>Agaricales</taxon>
        <taxon>Agaricineae</taxon>
        <taxon>Strophariaceae</taxon>
        <taxon>Hypholoma</taxon>
    </lineage>
</organism>
<reference evidence="3" key="1">
    <citation type="submission" date="2014-04" db="EMBL/GenBank/DDBJ databases">
        <title>Evolutionary Origins and Diversification of the Mycorrhizal Mutualists.</title>
        <authorList>
            <consortium name="DOE Joint Genome Institute"/>
            <consortium name="Mycorrhizal Genomics Consortium"/>
            <person name="Kohler A."/>
            <person name="Kuo A."/>
            <person name="Nagy L.G."/>
            <person name="Floudas D."/>
            <person name="Copeland A."/>
            <person name="Barry K.W."/>
            <person name="Cichocki N."/>
            <person name="Veneault-Fourrey C."/>
            <person name="LaButti K."/>
            <person name="Lindquist E.A."/>
            <person name="Lipzen A."/>
            <person name="Lundell T."/>
            <person name="Morin E."/>
            <person name="Murat C."/>
            <person name="Riley R."/>
            <person name="Ohm R."/>
            <person name="Sun H."/>
            <person name="Tunlid A."/>
            <person name="Henrissat B."/>
            <person name="Grigoriev I.V."/>
            <person name="Hibbett D.S."/>
            <person name="Martin F."/>
        </authorList>
    </citation>
    <scope>NUCLEOTIDE SEQUENCE [LARGE SCALE GENOMIC DNA]</scope>
    <source>
        <strain evidence="3">FD-334 SS-4</strain>
    </source>
</reference>
<accession>A0A0D2NGZ4</accession>
<keyword evidence="3" id="KW-1185">Reference proteome</keyword>
<name>A0A0D2NGZ4_HYPSF</name>
<dbReference type="EMBL" id="KN817592">
    <property type="protein sequence ID" value="KJA18209.1"/>
    <property type="molecule type" value="Genomic_DNA"/>
</dbReference>
<evidence type="ECO:0000256" key="1">
    <source>
        <dbReference type="SAM" id="MobiDB-lite"/>
    </source>
</evidence>
<evidence type="ECO:0000313" key="2">
    <source>
        <dbReference type="EMBL" id="KJA18209.1"/>
    </source>
</evidence>
<sequence>MATAGLIQNEGIEQSEEEDVAATPALRRDPEVATPISTPSDGVQLPESLFDSLVETLRKNRLAQLSSGEQQREVIRYMRGLYKWLERDVHDRRSELRGVVSRVDQLIHDLRGVQMQGKYLLFISASCIKTNALITSDM</sequence>
<dbReference type="STRING" id="945553.A0A0D2NGZ4"/>
<dbReference type="OrthoDB" id="2507336at2759"/>
<dbReference type="AlphaFoldDB" id="A0A0D2NGZ4"/>